<sequence>MYEAKYPDVDMAVMIQVKHIADMGAYVSLLEYNNIEGMILFSELSRRRIRSVSSLIKVGRQEPVMVLRVDREKGYIDLSKRRVSEEDIHACEERYNKSKLVHSIMRHVAETMDLDLKDLYIHVGWPLYRKYGHAFEAFKLIVTNPDSVLDSVIREVKEVGPDGQEVTKVVPAMTPEVKDCLVKNIRRRMTPQPLKIRADVEMKCFQFDGVLHIKAAMKKAEAAGNDDCPVKIKLVAPPLYVLTTQTLDKVSERDDNLLAEHMAKLRSANEEVDGDEDSEEEEDTGMGDVDLDKSVSWLIHAFKANLQLGLVLVLCMVISCIIDSLLVLRPWLEPVSLKAKLNLGSKNMPFRISTRLKESEGTVASPELKNWIIL</sequence>
<keyword evidence="2" id="KW-0396">Initiation factor</keyword>
<dbReference type="InterPro" id="IPR044126">
    <property type="entry name" value="S1_IF2_alpha"/>
</dbReference>
<dbReference type="SUPFAM" id="SSF110993">
    <property type="entry name" value="eIF-2-alpha, C-terminal domain"/>
    <property type="match status" value="1"/>
</dbReference>
<gene>
    <name evidence="7" type="ORF">COCNU_14G003620</name>
</gene>
<evidence type="ECO:0000256" key="1">
    <source>
        <dbReference type="ARBA" id="ARBA00007223"/>
    </source>
</evidence>
<keyword evidence="5" id="KW-0472">Membrane</keyword>
<keyword evidence="5" id="KW-0812">Transmembrane</keyword>
<dbReference type="Gene3D" id="2.40.50.140">
    <property type="entry name" value="Nucleic acid-binding proteins"/>
    <property type="match status" value="1"/>
</dbReference>
<evidence type="ECO:0000256" key="3">
    <source>
        <dbReference type="ARBA" id="ARBA00022553"/>
    </source>
</evidence>
<protein>
    <recommendedName>
        <fullName evidence="6">S1 motif domain-containing protein</fullName>
    </recommendedName>
</protein>
<feature type="domain" description="S1 motif" evidence="6">
    <location>
        <begin position="10"/>
        <end position="81"/>
    </location>
</feature>
<dbReference type="SMART" id="SM00316">
    <property type="entry name" value="S1"/>
    <property type="match status" value="1"/>
</dbReference>
<feature type="transmembrane region" description="Helical" evidence="5">
    <location>
        <begin position="308"/>
        <end position="328"/>
    </location>
</feature>
<dbReference type="Proteomes" id="UP000797356">
    <property type="component" value="Chromosome 14"/>
</dbReference>
<dbReference type="InterPro" id="IPR003029">
    <property type="entry name" value="S1_domain"/>
</dbReference>
<dbReference type="InterPro" id="IPR024054">
    <property type="entry name" value="TIF2_asu_middle_sf"/>
</dbReference>
<dbReference type="PANTHER" id="PTHR10602">
    <property type="entry name" value="EUKARYOTIC TRANSLATION INITIATION FACTOR 2 SUBUNIT 1"/>
    <property type="match status" value="1"/>
</dbReference>
<name>A0A8K0IW08_COCNU</name>
<dbReference type="Gene3D" id="1.10.150.190">
    <property type="entry name" value="Translation initiation factor 2, subunit 1, domain 2"/>
    <property type="match status" value="1"/>
</dbReference>
<dbReference type="PANTHER" id="PTHR10602:SF0">
    <property type="entry name" value="EUKARYOTIC TRANSLATION INITIATION FACTOR 2 SUBUNIT 1"/>
    <property type="match status" value="1"/>
</dbReference>
<keyword evidence="3" id="KW-0597">Phosphoprotein</keyword>
<evidence type="ECO:0000256" key="4">
    <source>
        <dbReference type="ARBA" id="ARBA00022917"/>
    </source>
</evidence>
<dbReference type="EMBL" id="CM017885">
    <property type="protein sequence ID" value="KAG1367894.1"/>
    <property type="molecule type" value="Genomic_DNA"/>
</dbReference>
<dbReference type="GO" id="GO:0043022">
    <property type="term" value="F:ribosome binding"/>
    <property type="evidence" value="ECO:0007669"/>
    <property type="project" value="TreeGrafter"/>
</dbReference>
<evidence type="ECO:0000313" key="8">
    <source>
        <dbReference type="Proteomes" id="UP000797356"/>
    </source>
</evidence>
<dbReference type="Pfam" id="PF07541">
    <property type="entry name" value="EIF_2_alpha"/>
    <property type="match status" value="1"/>
</dbReference>
<dbReference type="OrthoDB" id="1685042at2759"/>
<dbReference type="GO" id="GO:0003743">
    <property type="term" value="F:translation initiation factor activity"/>
    <property type="evidence" value="ECO:0007669"/>
    <property type="project" value="UniProtKB-KW"/>
</dbReference>
<dbReference type="SUPFAM" id="SSF50249">
    <property type="entry name" value="Nucleic acid-binding proteins"/>
    <property type="match status" value="1"/>
</dbReference>
<dbReference type="InterPro" id="IPR024055">
    <property type="entry name" value="TIF2_asu_C"/>
</dbReference>
<keyword evidence="5" id="KW-1133">Transmembrane helix</keyword>
<dbReference type="FunFam" id="2.40.50.140:FF:000015">
    <property type="entry name" value="Eukaryotic translation initiation factor 2 subunit alpha"/>
    <property type="match status" value="1"/>
</dbReference>
<dbReference type="InterPro" id="IPR011488">
    <property type="entry name" value="TIF_2_asu"/>
</dbReference>
<dbReference type="AlphaFoldDB" id="A0A8K0IW08"/>
<dbReference type="CDD" id="cd04452">
    <property type="entry name" value="S1_IF2_alpha"/>
    <property type="match status" value="1"/>
</dbReference>
<dbReference type="PROSITE" id="PS50126">
    <property type="entry name" value="S1"/>
    <property type="match status" value="1"/>
</dbReference>
<organism evidence="7 8">
    <name type="scientific">Cocos nucifera</name>
    <name type="common">Coconut palm</name>
    <dbReference type="NCBI Taxonomy" id="13894"/>
    <lineage>
        <taxon>Eukaryota</taxon>
        <taxon>Viridiplantae</taxon>
        <taxon>Streptophyta</taxon>
        <taxon>Embryophyta</taxon>
        <taxon>Tracheophyta</taxon>
        <taxon>Spermatophyta</taxon>
        <taxon>Magnoliopsida</taxon>
        <taxon>Liliopsida</taxon>
        <taxon>Arecaceae</taxon>
        <taxon>Arecoideae</taxon>
        <taxon>Cocoseae</taxon>
        <taxon>Attaleinae</taxon>
        <taxon>Cocos</taxon>
    </lineage>
</organism>
<dbReference type="Pfam" id="PF00575">
    <property type="entry name" value="S1"/>
    <property type="match status" value="1"/>
</dbReference>
<dbReference type="GO" id="GO:0003723">
    <property type="term" value="F:RNA binding"/>
    <property type="evidence" value="ECO:0007669"/>
    <property type="project" value="InterPro"/>
</dbReference>
<dbReference type="GO" id="GO:0005850">
    <property type="term" value="C:eukaryotic translation initiation factor 2 complex"/>
    <property type="evidence" value="ECO:0007669"/>
    <property type="project" value="TreeGrafter"/>
</dbReference>
<dbReference type="GO" id="GO:0033290">
    <property type="term" value="C:eukaryotic 48S preinitiation complex"/>
    <property type="evidence" value="ECO:0007669"/>
    <property type="project" value="TreeGrafter"/>
</dbReference>
<evidence type="ECO:0000256" key="5">
    <source>
        <dbReference type="SAM" id="Phobius"/>
    </source>
</evidence>
<dbReference type="FunFam" id="1.10.150.190:FF:000003">
    <property type="entry name" value="Eukaryotic translation initiation factor 2 subunit alpha"/>
    <property type="match status" value="1"/>
</dbReference>
<dbReference type="InterPro" id="IPR012340">
    <property type="entry name" value="NA-bd_OB-fold"/>
</dbReference>
<comment type="caution">
    <text evidence="7">The sequence shown here is derived from an EMBL/GenBank/DDBJ whole genome shotgun (WGS) entry which is preliminary data.</text>
</comment>
<evidence type="ECO:0000256" key="2">
    <source>
        <dbReference type="ARBA" id="ARBA00022540"/>
    </source>
</evidence>
<dbReference type="SUPFAM" id="SSF116742">
    <property type="entry name" value="eIF2alpha middle domain-like"/>
    <property type="match status" value="1"/>
</dbReference>
<comment type="similarity">
    <text evidence="1">Belongs to the eIF-2-alpha family.</text>
</comment>
<evidence type="ECO:0000259" key="6">
    <source>
        <dbReference type="PROSITE" id="PS50126"/>
    </source>
</evidence>
<proteinExistence type="inferred from homology"/>
<accession>A0A8K0IW08</accession>
<keyword evidence="4" id="KW-0648">Protein biosynthesis</keyword>
<keyword evidence="8" id="KW-1185">Reference proteome</keyword>
<dbReference type="Gene3D" id="3.30.70.1130">
    <property type="entry name" value="EIF_2_alpha"/>
    <property type="match status" value="1"/>
</dbReference>
<evidence type="ECO:0000313" key="7">
    <source>
        <dbReference type="EMBL" id="KAG1367894.1"/>
    </source>
</evidence>
<reference evidence="7" key="2">
    <citation type="submission" date="2019-07" db="EMBL/GenBank/DDBJ databases">
        <authorList>
            <person name="Yang Y."/>
            <person name="Bocs S."/>
            <person name="Baudouin L."/>
        </authorList>
    </citation>
    <scope>NUCLEOTIDE SEQUENCE</scope>
    <source>
        <tissue evidence="7">Spear leaf of Hainan Tall coconut</tissue>
    </source>
</reference>
<reference evidence="7" key="1">
    <citation type="journal article" date="2017" name="Gigascience">
        <title>The genome draft of coconut (Cocos nucifera).</title>
        <authorList>
            <person name="Xiao Y."/>
            <person name="Xu P."/>
            <person name="Fan H."/>
            <person name="Baudouin L."/>
            <person name="Xia W."/>
            <person name="Bocs S."/>
            <person name="Xu J."/>
            <person name="Li Q."/>
            <person name="Guo A."/>
            <person name="Zhou L."/>
            <person name="Li J."/>
            <person name="Wu Y."/>
            <person name="Ma Z."/>
            <person name="Armero A."/>
            <person name="Issali A.E."/>
            <person name="Liu N."/>
            <person name="Peng M."/>
            <person name="Yang Y."/>
        </authorList>
    </citation>
    <scope>NUCLEOTIDE SEQUENCE</scope>
    <source>
        <tissue evidence="7">Spear leaf of Hainan Tall coconut</tissue>
    </source>
</reference>